<dbReference type="AlphaFoldDB" id="Q0U1Z2"/>
<evidence type="ECO:0000256" key="1">
    <source>
        <dbReference type="SAM" id="MobiDB-lite"/>
    </source>
</evidence>
<organism evidence="2 3">
    <name type="scientific">Phaeosphaeria nodorum (strain SN15 / ATCC MYA-4574 / FGSC 10173)</name>
    <name type="common">Glume blotch fungus</name>
    <name type="synonym">Parastagonospora nodorum</name>
    <dbReference type="NCBI Taxonomy" id="321614"/>
    <lineage>
        <taxon>Eukaryota</taxon>
        <taxon>Fungi</taxon>
        <taxon>Dikarya</taxon>
        <taxon>Ascomycota</taxon>
        <taxon>Pezizomycotina</taxon>
        <taxon>Dothideomycetes</taxon>
        <taxon>Pleosporomycetidae</taxon>
        <taxon>Pleosporales</taxon>
        <taxon>Pleosporineae</taxon>
        <taxon>Phaeosphaeriaceae</taxon>
        <taxon>Parastagonospora</taxon>
    </lineage>
</organism>
<evidence type="ECO:0000313" key="3">
    <source>
        <dbReference type="Proteomes" id="UP000001055"/>
    </source>
</evidence>
<name>Q0U1Z2_PHANO</name>
<dbReference type="InParanoid" id="Q0U1Z2"/>
<dbReference type="KEGG" id="pno:SNOG_14153"/>
<dbReference type="RefSeq" id="XP_001804350.1">
    <property type="nucleotide sequence ID" value="XM_001804298.1"/>
</dbReference>
<dbReference type="Proteomes" id="UP000001055">
    <property type="component" value="Unassembled WGS sequence"/>
</dbReference>
<protein>
    <submittedName>
        <fullName evidence="2">Uncharacterized protein</fullName>
    </submittedName>
</protein>
<proteinExistence type="predicted"/>
<dbReference type="HOGENOM" id="CLU_2979853_0_0_1"/>
<gene>
    <name evidence="2" type="ORF">SNOG_14153</name>
</gene>
<feature type="region of interest" description="Disordered" evidence="1">
    <location>
        <begin position="1"/>
        <end position="58"/>
    </location>
</feature>
<feature type="compositionally biased region" description="Basic and acidic residues" evidence="1">
    <location>
        <begin position="49"/>
        <end position="58"/>
    </location>
</feature>
<dbReference type="GeneID" id="5981273"/>
<accession>Q0U1Z2</accession>
<feature type="compositionally biased region" description="Basic and acidic residues" evidence="1">
    <location>
        <begin position="18"/>
        <end position="31"/>
    </location>
</feature>
<evidence type="ECO:0000313" key="2">
    <source>
        <dbReference type="EMBL" id="EAT78390.1"/>
    </source>
</evidence>
<sequence length="58" mass="6371">MTEEYDDKGSCRLSKSINDYDGKLKDEDGKDPGPATKFINSGAFAGIRPDPHPSEQKL</sequence>
<dbReference type="EMBL" id="CH445354">
    <property type="protein sequence ID" value="EAT78390.1"/>
    <property type="molecule type" value="Genomic_DNA"/>
</dbReference>
<reference evidence="3" key="1">
    <citation type="journal article" date="2007" name="Plant Cell">
        <title>Dothideomycete-plant interactions illuminated by genome sequencing and EST analysis of the wheat pathogen Stagonospora nodorum.</title>
        <authorList>
            <person name="Hane J.K."/>
            <person name="Lowe R.G."/>
            <person name="Solomon P.S."/>
            <person name="Tan K.C."/>
            <person name="Schoch C.L."/>
            <person name="Spatafora J.W."/>
            <person name="Crous P.W."/>
            <person name="Kodira C."/>
            <person name="Birren B.W."/>
            <person name="Galagan J.E."/>
            <person name="Torriani S.F."/>
            <person name="McDonald B.A."/>
            <person name="Oliver R.P."/>
        </authorList>
    </citation>
    <scope>NUCLEOTIDE SEQUENCE [LARGE SCALE GENOMIC DNA]</scope>
    <source>
        <strain evidence="3">SN15 / ATCC MYA-4574 / FGSC 10173</strain>
    </source>
</reference>